<dbReference type="Pfam" id="PF12802">
    <property type="entry name" value="MarR_2"/>
    <property type="match status" value="1"/>
</dbReference>
<evidence type="ECO:0000256" key="2">
    <source>
        <dbReference type="ARBA" id="ARBA00023125"/>
    </source>
</evidence>
<dbReference type="PRINTS" id="PR00598">
    <property type="entry name" value="HTHMARR"/>
</dbReference>
<keyword evidence="3" id="KW-0804">Transcription</keyword>
<dbReference type="RefSeq" id="WP_189077378.1">
    <property type="nucleotide sequence ID" value="NZ_BMMX01000001.1"/>
</dbReference>
<dbReference type="GO" id="GO:0003677">
    <property type="term" value="F:DNA binding"/>
    <property type="evidence" value="ECO:0007669"/>
    <property type="project" value="UniProtKB-KW"/>
</dbReference>
<feature type="domain" description="HTH marR-type" evidence="4">
    <location>
        <begin position="13"/>
        <end position="145"/>
    </location>
</feature>
<comment type="caution">
    <text evidence="5">The sequence shown here is derived from an EMBL/GenBank/DDBJ whole genome shotgun (WGS) entry which is preliminary data.</text>
</comment>
<dbReference type="PROSITE" id="PS50995">
    <property type="entry name" value="HTH_MARR_2"/>
    <property type="match status" value="1"/>
</dbReference>
<dbReference type="PANTHER" id="PTHR33164">
    <property type="entry name" value="TRANSCRIPTIONAL REGULATOR, MARR FAMILY"/>
    <property type="match status" value="1"/>
</dbReference>
<dbReference type="GO" id="GO:0006950">
    <property type="term" value="P:response to stress"/>
    <property type="evidence" value="ECO:0007669"/>
    <property type="project" value="TreeGrafter"/>
</dbReference>
<proteinExistence type="predicted"/>
<accession>A0A8J3BWK5</accession>
<name>A0A8J3BWK5_9ACTN</name>
<organism evidence="5 6">
    <name type="scientific">Mangrovihabitans endophyticus</name>
    <dbReference type="NCBI Taxonomy" id="1751298"/>
    <lineage>
        <taxon>Bacteria</taxon>
        <taxon>Bacillati</taxon>
        <taxon>Actinomycetota</taxon>
        <taxon>Actinomycetes</taxon>
        <taxon>Micromonosporales</taxon>
        <taxon>Micromonosporaceae</taxon>
        <taxon>Mangrovihabitans</taxon>
    </lineage>
</organism>
<reference evidence="5" key="1">
    <citation type="journal article" date="2014" name="Int. J. Syst. Evol. Microbiol.">
        <title>Complete genome sequence of Corynebacterium casei LMG S-19264T (=DSM 44701T), isolated from a smear-ripened cheese.</title>
        <authorList>
            <consortium name="US DOE Joint Genome Institute (JGI-PGF)"/>
            <person name="Walter F."/>
            <person name="Albersmeier A."/>
            <person name="Kalinowski J."/>
            <person name="Ruckert C."/>
        </authorList>
    </citation>
    <scope>NUCLEOTIDE SEQUENCE</scope>
    <source>
        <strain evidence="5">CGMCC 4.7299</strain>
    </source>
</reference>
<evidence type="ECO:0000259" key="4">
    <source>
        <dbReference type="PROSITE" id="PS50995"/>
    </source>
</evidence>
<dbReference type="InterPro" id="IPR039422">
    <property type="entry name" value="MarR/SlyA-like"/>
</dbReference>
<evidence type="ECO:0000256" key="1">
    <source>
        <dbReference type="ARBA" id="ARBA00023015"/>
    </source>
</evidence>
<gene>
    <name evidence="5" type="ORF">GCM10012284_05400</name>
</gene>
<dbReference type="AlphaFoldDB" id="A0A8J3BWK5"/>
<protein>
    <recommendedName>
        <fullName evidence="4">HTH marR-type domain-containing protein</fullName>
    </recommendedName>
</protein>
<dbReference type="Gene3D" id="1.10.10.10">
    <property type="entry name" value="Winged helix-like DNA-binding domain superfamily/Winged helix DNA-binding domain"/>
    <property type="match status" value="1"/>
</dbReference>
<keyword evidence="6" id="KW-1185">Reference proteome</keyword>
<dbReference type="Proteomes" id="UP000656042">
    <property type="component" value="Unassembled WGS sequence"/>
</dbReference>
<dbReference type="PANTHER" id="PTHR33164:SF64">
    <property type="entry name" value="TRANSCRIPTIONAL REGULATOR SLYA"/>
    <property type="match status" value="1"/>
</dbReference>
<dbReference type="SUPFAM" id="SSF46785">
    <property type="entry name" value="Winged helix' DNA-binding domain"/>
    <property type="match status" value="1"/>
</dbReference>
<dbReference type="InterPro" id="IPR000835">
    <property type="entry name" value="HTH_MarR-typ"/>
</dbReference>
<dbReference type="SMART" id="SM00347">
    <property type="entry name" value="HTH_MARR"/>
    <property type="match status" value="1"/>
</dbReference>
<dbReference type="EMBL" id="BMMX01000001">
    <property type="protein sequence ID" value="GGK74321.1"/>
    <property type="molecule type" value="Genomic_DNA"/>
</dbReference>
<reference evidence="5" key="2">
    <citation type="submission" date="2020-09" db="EMBL/GenBank/DDBJ databases">
        <authorList>
            <person name="Sun Q."/>
            <person name="Zhou Y."/>
        </authorList>
    </citation>
    <scope>NUCLEOTIDE SEQUENCE</scope>
    <source>
        <strain evidence="5">CGMCC 4.7299</strain>
    </source>
</reference>
<sequence length="157" mass="16894">MSNAGNSPTHPLESDFGWTLGVVAKAYRRIAHDAVRRLPGGPRGYHILAAVSDGQPPSQLALAQLLGLDKSVLVHLLDQLEEAKLVARRPDPADRRARQIAITAKGRRTLTRSREMLDAAEAEITAGLSASDVRAFKAVLARIAHRHHTDAATAADC</sequence>
<evidence type="ECO:0000256" key="3">
    <source>
        <dbReference type="ARBA" id="ARBA00023163"/>
    </source>
</evidence>
<keyword evidence="1" id="KW-0805">Transcription regulation</keyword>
<dbReference type="GO" id="GO:0003700">
    <property type="term" value="F:DNA-binding transcription factor activity"/>
    <property type="evidence" value="ECO:0007669"/>
    <property type="project" value="InterPro"/>
</dbReference>
<dbReference type="InterPro" id="IPR036388">
    <property type="entry name" value="WH-like_DNA-bd_sf"/>
</dbReference>
<dbReference type="InterPro" id="IPR036390">
    <property type="entry name" value="WH_DNA-bd_sf"/>
</dbReference>
<keyword evidence="2" id="KW-0238">DNA-binding</keyword>
<evidence type="ECO:0000313" key="5">
    <source>
        <dbReference type="EMBL" id="GGK74321.1"/>
    </source>
</evidence>
<evidence type="ECO:0000313" key="6">
    <source>
        <dbReference type="Proteomes" id="UP000656042"/>
    </source>
</evidence>